<evidence type="ECO:0000313" key="6">
    <source>
        <dbReference type="EMBL" id="CAB4333537.1"/>
    </source>
</evidence>
<dbReference type="AlphaFoldDB" id="A0A6J7PQV3"/>
<dbReference type="Gene3D" id="3.30.230.10">
    <property type="match status" value="1"/>
</dbReference>
<evidence type="ECO:0000313" key="12">
    <source>
        <dbReference type="EMBL" id="CAB5053466.1"/>
    </source>
</evidence>
<dbReference type="PANTHER" id="PTHR33992:SF1">
    <property type="entry name" value="RIBONUCLEASE P PROTEIN COMPONENT"/>
    <property type="match status" value="1"/>
</dbReference>
<dbReference type="NCBIfam" id="TIGR00188">
    <property type="entry name" value="rnpA"/>
    <property type="match status" value="1"/>
</dbReference>
<sequence>MLPASARLRKSSDISAVMKSGTRFSAKLVVLHVAHGSSEQSKVAFAVGKNVGNSVIRHRVTRQLRHAISPLLPALPSGSHIVVRALPGAGTASFSQLSENLNFVLAKANKS</sequence>
<keyword evidence="2" id="KW-0540">Nuclease</keyword>
<dbReference type="SUPFAM" id="SSF54211">
    <property type="entry name" value="Ribosomal protein S5 domain 2-like"/>
    <property type="match status" value="1"/>
</dbReference>
<proteinExistence type="inferred from homology"/>
<keyword evidence="1" id="KW-0819">tRNA processing</keyword>
<gene>
    <name evidence="8" type="ORF">UFOPK2648_00134</name>
    <name evidence="9" type="ORF">UFOPK3037_00681</name>
    <name evidence="10" type="ORF">UFOPK3278_00065</name>
    <name evidence="7" type="ORF">UFOPK3406_00776</name>
    <name evidence="6" type="ORF">UFOPK3925_00420</name>
    <name evidence="11" type="ORF">UFOPK4097_00123</name>
    <name evidence="12" type="ORF">UFOPK4301_01144</name>
</gene>
<dbReference type="InterPro" id="IPR000100">
    <property type="entry name" value="RNase_P"/>
</dbReference>
<accession>A0A6J7PQV3</accession>
<dbReference type="GO" id="GO:0030677">
    <property type="term" value="C:ribonuclease P complex"/>
    <property type="evidence" value="ECO:0007669"/>
    <property type="project" value="TreeGrafter"/>
</dbReference>
<dbReference type="EMBL" id="CAEZYC010000003">
    <property type="protein sequence ID" value="CAB4697692.1"/>
    <property type="molecule type" value="Genomic_DNA"/>
</dbReference>
<keyword evidence="4" id="KW-0378">Hydrolase</keyword>
<dbReference type="Pfam" id="PF00825">
    <property type="entry name" value="Ribonuclease_P"/>
    <property type="match status" value="1"/>
</dbReference>
<evidence type="ECO:0000313" key="8">
    <source>
        <dbReference type="EMBL" id="CAB4697692.1"/>
    </source>
</evidence>
<dbReference type="GO" id="GO:0004526">
    <property type="term" value="F:ribonuclease P activity"/>
    <property type="evidence" value="ECO:0007669"/>
    <property type="project" value="InterPro"/>
</dbReference>
<dbReference type="InterPro" id="IPR014721">
    <property type="entry name" value="Ribsml_uS5_D2-typ_fold_subgr"/>
</dbReference>
<reference evidence="11" key="1">
    <citation type="submission" date="2020-05" db="EMBL/GenBank/DDBJ databases">
        <authorList>
            <person name="Chiriac C."/>
            <person name="Salcher M."/>
            <person name="Ghai R."/>
            <person name="Kavagutti S V."/>
        </authorList>
    </citation>
    <scope>NUCLEOTIDE SEQUENCE</scope>
</reference>
<dbReference type="EMBL" id="CAESAI010000015">
    <property type="protein sequence ID" value="CAB4338393.1"/>
    <property type="molecule type" value="Genomic_DNA"/>
</dbReference>
<dbReference type="GO" id="GO:0042781">
    <property type="term" value="F:3'-tRNA processing endoribonuclease activity"/>
    <property type="evidence" value="ECO:0007669"/>
    <property type="project" value="TreeGrafter"/>
</dbReference>
<evidence type="ECO:0000256" key="2">
    <source>
        <dbReference type="ARBA" id="ARBA00022722"/>
    </source>
</evidence>
<name>A0A6J7PQV3_9ZZZZ</name>
<dbReference type="EMBL" id="CAFBIX010000001">
    <property type="protein sequence ID" value="CAB4845778.1"/>
    <property type="molecule type" value="Genomic_DNA"/>
</dbReference>
<evidence type="ECO:0000256" key="5">
    <source>
        <dbReference type="ARBA" id="ARBA00022884"/>
    </source>
</evidence>
<protein>
    <submittedName>
        <fullName evidence="11">Unannotated protein</fullName>
    </submittedName>
</protein>
<organism evidence="11">
    <name type="scientific">freshwater metagenome</name>
    <dbReference type="NCBI Taxonomy" id="449393"/>
    <lineage>
        <taxon>unclassified sequences</taxon>
        <taxon>metagenomes</taxon>
        <taxon>ecological metagenomes</taxon>
    </lineage>
</organism>
<dbReference type="GO" id="GO:0000049">
    <property type="term" value="F:tRNA binding"/>
    <property type="evidence" value="ECO:0007669"/>
    <property type="project" value="InterPro"/>
</dbReference>
<dbReference type="HAMAP" id="MF_00227">
    <property type="entry name" value="RNase_P"/>
    <property type="match status" value="1"/>
</dbReference>
<evidence type="ECO:0000256" key="1">
    <source>
        <dbReference type="ARBA" id="ARBA00022694"/>
    </source>
</evidence>
<evidence type="ECO:0000313" key="10">
    <source>
        <dbReference type="EMBL" id="CAB4845778.1"/>
    </source>
</evidence>
<keyword evidence="3" id="KW-0255">Endonuclease</keyword>
<dbReference type="InterPro" id="IPR020568">
    <property type="entry name" value="Ribosomal_Su5_D2-typ_SF"/>
</dbReference>
<dbReference type="EMBL" id="CAFAAO010000007">
    <property type="protein sequence ID" value="CAB4801796.1"/>
    <property type="molecule type" value="Genomic_DNA"/>
</dbReference>
<dbReference type="EMBL" id="CAESAD010000001">
    <property type="protein sequence ID" value="CAB4333537.1"/>
    <property type="molecule type" value="Genomic_DNA"/>
</dbReference>
<dbReference type="EMBL" id="CAFBPK010000001">
    <property type="protein sequence ID" value="CAB5007726.1"/>
    <property type="molecule type" value="Genomic_DNA"/>
</dbReference>
<evidence type="ECO:0000313" key="9">
    <source>
        <dbReference type="EMBL" id="CAB4801796.1"/>
    </source>
</evidence>
<evidence type="ECO:0000313" key="11">
    <source>
        <dbReference type="EMBL" id="CAB5007726.1"/>
    </source>
</evidence>
<evidence type="ECO:0000313" key="7">
    <source>
        <dbReference type="EMBL" id="CAB4338393.1"/>
    </source>
</evidence>
<evidence type="ECO:0000256" key="3">
    <source>
        <dbReference type="ARBA" id="ARBA00022759"/>
    </source>
</evidence>
<dbReference type="EMBL" id="CAFBQG010000162">
    <property type="protein sequence ID" value="CAB5053466.1"/>
    <property type="molecule type" value="Genomic_DNA"/>
</dbReference>
<dbReference type="PANTHER" id="PTHR33992">
    <property type="entry name" value="RIBONUCLEASE P PROTEIN COMPONENT"/>
    <property type="match status" value="1"/>
</dbReference>
<evidence type="ECO:0000256" key="4">
    <source>
        <dbReference type="ARBA" id="ARBA00022801"/>
    </source>
</evidence>
<keyword evidence="5" id="KW-0694">RNA-binding</keyword>